<dbReference type="PANTHER" id="PTHR22946:SF12">
    <property type="entry name" value="CONIDIAL PIGMENT BIOSYNTHESIS PROTEIN AYG1 (AFU_ORTHOLOGUE AFUA_2G17550)"/>
    <property type="match status" value="1"/>
</dbReference>
<dbReference type="InterPro" id="IPR050261">
    <property type="entry name" value="FrsA_esterase"/>
</dbReference>
<dbReference type="Proteomes" id="UP000011666">
    <property type="component" value="Unassembled WGS sequence"/>
</dbReference>
<dbReference type="eggNOG" id="COG1073">
    <property type="taxonomic scope" value="Bacteria"/>
</dbReference>
<reference evidence="3 4" key="1">
    <citation type="submission" date="2013-01" db="EMBL/GenBank/DDBJ databases">
        <title>Whole genome shotgun sequence of Gordonia soli NBRC 108243.</title>
        <authorList>
            <person name="Isaki-Nakamura S."/>
            <person name="Hosoyama A."/>
            <person name="Tsuchikane K."/>
            <person name="Ando Y."/>
            <person name="Baba S."/>
            <person name="Ohji S."/>
            <person name="Hamada M."/>
            <person name="Tamura T."/>
            <person name="Yamazoe A."/>
            <person name="Yamazaki S."/>
            <person name="Fujita N."/>
        </authorList>
    </citation>
    <scope>NUCLEOTIDE SEQUENCE [LARGE SCALE GENOMIC DNA]</scope>
    <source>
        <strain evidence="3 4">NBRC 108243</strain>
    </source>
</reference>
<dbReference type="Pfam" id="PF00326">
    <property type="entry name" value="Peptidase_S9"/>
    <property type="match status" value="1"/>
</dbReference>
<proteinExistence type="inferred from homology"/>
<dbReference type="InterPro" id="IPR001375">
    <property type="entry name" value="Peptidase_S9_cat"/>
</dbReference>
<dbReference type="InterPro" id="IPR029058">
    <property type="entry name" value="AB_hydrolase_fold"/>
</dbReference>
<dbReference type="AlphaFoldDB" id="M0QEV7"/>
<keyword evidence="4" id="KW-1185">Reference proteome</keyword>
<evidence type="ECO:0000313" key="4">
    <source>
        <dbReference type="Proteomes" id="UP000011666"/>
    </source>
</evidence>
<protein>
    <recommendedName>
        <fullName evidence="2">Peptidase S9 prolyl oligopeptidase catalytic domain-containing protein</fullName>
    </recommendedName>
</protein>
<evidence type="ECO:0000313" key="3">
    <source>
        <dbReference type="EMBL" id="GAC66979.1"/>
    </source>
</evidence>
<evidence type="ECO:0000256" key="1">
    <source>
        <dbReference type="ARBA" id="ARBA00008645"/>
    </source>
</evidence>
<organism evidence="3 4">
    <name type="scientific">Gordonia soli NBRC 108243</name>
    <dbReference type="NCBI Taxonomy" id="1223545"/>
    <lineage>
        <taxon>Bacteria</taxon>
        <taxon>Bacillati</taxon>
        <taxon>Actinomycetota</taxon>
        <taxon>Actinomycetes</taxon>
        <taxon>Mycobacteriales</taxon>
        <taxon>Gordoniaceae</taxon>
        <taxon>Gordonia</taxon>
    </lineage>
</organism>
<sequence>MHLPHAPHTAYTTGFYPDEGRDFSVRILLGLCNSGAADAGEIFTTIANLKDGHGQEWFDTWLTLGRRIRSEADASSAAGHRISAAWAYLRAATYLSQAVDAVDGLESDEQRLPVFHEHRDAWEKFVDNGPFRAHRLTIPYEDTTLPGWFLAPEHATAGALRPTLVVINGSDGCVSDQWSSAARGALLRGYNVVLYDGPGQQSMLFDHDVPFRPDWEAVQTPVTAVVLQQEGVDPDRLALYGISQAGYWVPRSLAYEHRYAAAVADPGVVDVSSSWLEHLPKSLRAELEAGEQEKFDRNMAIGMKMSKDTKQQWDWRSRPYGTSGFYETYKAVEQYRITPEIAALIGTPILITSPEQEQFWPGQADKLASLSGDKTEVVEFTAAEGASWHCQPMGRGLTEQRMFDWLDEMLA</sequence>
<comment type="similarity">
    <text evidence="1">Belongs to the AB hydrolase superfamily.</text>
</comment>
<dbReference type="Gene3D" id="1.20.1440.110">
    <property type="entry name" value="acylaminoacyl peptidase"/>
    <property type="match status" value="1"/>
</dbReference>
<dbReference type="SUPFAM" id="SSF53474">
    <property type="entry name" value="alpha/beta-Hydrolases"/>
    <property type="match status" value="1"/>
</dbReference>
<dbReference type="Gene3D" id="3.40.50.1820">
    <property type="entry name" value="alpha/beta hydrolase"/>
    <property type="match status" value="1"/>
</dbReference>
<accession>M0QEV7</accession>
<feature type="domain" description="Peptidase S9 prolyl oligopeptidase catalytic" evidence="2">
    <location>
        <begin position="220"/>
        <end position="277"/>
    </location>
</feature>
<comment type="caution">
    <text evidence="3">The sequence shown here is derived from an EMBL/GenBank/DDBJ whole genome shotgun (WGS) entry which is preliminary data.</text>
</comment>
<dbReference type="STRING" id="1223545.GS4_05_01920"/>
<gene>
    <name evidence="3" type="ORF">GS4_05_01920</name>
</gene>
<name>M0QEV7_9ACTN</name>
<dbReference type="OrthoDB" id="9765647at2"/>
<dbReference type="EMBL" id="BANX01000005">
    <property type="protein sequence ID" value="GAC66979.1"/>
    <property type="molecule type" value="Genomic_DNA"/>
</dbReference>
<dbReference type="RefSeq" id="WP_007617712.1">
    <property type="nucleotide sequence ID" value="NZ_BANX01000005.1"/>
</dbReference>
<dbReference type="PANTHER" id="PTHR22946">
    <property type="entry name" value="DIENELACTONE HYDROLASE DOMAIN-CONTAINING PROTEIN-RELATED"/>
    <property type="match status" value="1"/>
</dbReference>
<evidence type="ECO:0000259" key="2">
    <source>
        <dbReference type="Pfam" id="PF00326"/>
    </source>
</evidence>